<feature type="compositionally biased region" description="Polar residues" evidence="1">
    <location>
        <begin position="38"/>
        <end position="47"/>
    </location>
</feature>
<dbReference type="EMBL" id="NMUH01000096">
    <property type="protein sequence ID" value="MQL71387.1"/>
    <property type="molecule type" value="Genomic_DNA"/>
</dbReference>
<feature type="compositionally biased region" description="Basic and acidic residues" evidence="1">
    <location>
        <begin position="51"/>
        <end position="62"/>
    </location>
</feature>
<keyword evidence="3" id="KW-1185">Reference proteome</keyword>
<dbReference type="Proteomes" id="UP000652761">
    <property type="component" value="Unassembled WGS sequence"/>
</dbReference>
<name>A0A843TMW4_COLES</name>
<feature type="compositionally biased region" description="Basic and acidic residues" evidence="1">
    <location>
        <begin position="1"/>
        <end position="16"/>
    </location>
</feature>
<accession>A0A843TMW4</accession>
<evidence type="ECO:0000313" key="3">
    <source>
        <dbReference type="Proteomes" id="UP000652761"/>
    </source>
</evidence>
<evidence type="ECO:0000313" key="2">
    <source>
        <dbReference type="EMBL" id="MQL71387.1"/>
    </source>
</evidence>
<reference evidence="2" key="1">
    <citation type="submission" date="2017-07" db="EMBL/GenBank/DDBJ databases">
        <title>Taro Niue Genome Assembly and Annotation.</title>
        <authorList>
            <person name="Atibalentja N."/>
            <person name="Keating K."/>
            <person name="Fields C.J."/>
        </authorList>
    </citation>
    <scope>NUCLEOTIDE SEQUENCE</scope>
    <source>
        <strain evidence="2">Niue_2</strain>
        <tissue evidence="2">Leaf</tissue>
    </source>
</reference>
<feature type="compositionally biased region" description="Polar residues" evidence="1">
    <location>
        <begin position="77"/>
        <end position="86"/>
    </location>
</feature>
<sequence length="93" mass="10704">MDERSSCHSTRTRQETVETNQHHSCRPHCHRPMPGTFRDSSPSSLKRTTLHKSEGVQEDEKTSSVPSTRTSPEHTHVPTSHKTWGSQLKRYPR</sequence>
<dbReference type="AlphaFoldDB" id="A0A843TMW4"/>
<protein>
    <submittedName>
        <fullName evidence="2">Uncharacterized protein</fullName>
    </submittedName>
</protein>
<comment type="caution">
    <text evidence="2">The sequence shown here is derived from an EMBL/GenBank/DDBJ whole genome shotgun (WGS) entry which is preliminary data.</text>
</comment>
<evidence type="ECO:0000256" key="1">
    <source>
        <dbReference type="SAM" id="MobiDB-lite"/>
    </source>
</evidence>
<feature type="region of interest" description="Disordered" evidence="1">
    <location>
        <begin position="1"/>
        <end position="93"/>
    </location>
</feature>
<organism evidence="2 3">
    <name type="scientific">Colocasia esculenta</name>
    <name type="common">Wild taro</name>
    <name type="synonym">Arum esculentum</name>
    <dbReference type="NCBI Taxonomy" id="4460"/>
    <lineage>
        <taxon>Eukaryota</taxon>
        <taxon>Viridiplantae</taxon>
        <taxon>Streptophyta</taxon>
        <taxon>Embryophyta</taxon>
        <taxon>Tracheophyta</taxon>
        <taxon>Spermatophyta</taxon>
        <taxon>Magnoliopsida</taxon>
        <taxon>Liliopsida</taxon>
        <taxon>Araceae</taxon>
        <taxon>Aroideae</taxon>
        <taxon>Colocasieae</taxon>
        <taxon>Colocasia</taxon>
    </lineage>
</organism>
<gene>
    <name evidence="2" type="ORF">Taro_003713</name>
</gene>
<proteinExistence type="predicted"/>